<proteinExistence type="inferred from homology"/>
<keyword evidence="3" id="KW-0460">Magnesium</keyword>
<dbReference type="OrthoDB" id="5348044at2"/>
<sequence length="153" mass="16751">MESPRHIVVVGCLVRNADDRVLLIRHHKRGWEIPQGRVEEGESLIEALHREVLEETGVTVTLGPLACVWSKLTPPAALIFAFIARYCRGELTPSAETPELGWFDAEEALAMVANPVNRDRLAALLNHSGNVAFGAYTTGPYQKVGETVAGRLP</sequence>
<name>A0A562VNU3_9BACT</name>
<evidence type="ECO:0000256" key="1">
    <source>
        <dbReference type="ARBA" id="ARBA00001946"/>
    </source>
</evidence>
<dbReference type="InterPro" id="IPR000086">
    <property type="entry name" value="NUDIX_hydrolase_dom"/>
</dbReference>
<protein>
    <submittedName>
        <fullName evidence="6">8-oxo-dGTP diphosphatase</fullName>
    </submittedName>
</protein>
<dbReference type="InterPro" id="IPR015797">
    <property type="entry name" value="NUDIX_hydrolase-like_dom_sf"/>
</dbReference>
<dbReference type="SUPFAM" id="SSF55811">
    <property type="entry name" value="Nudix"/>
    <property type="match status" value="1"/>
</dbReference>
<dbReference type="PROSITE" id="PS51462">
    <property type="entry name" value="NUDIX"/>
    <property type="match status" value="1"/>
</dbReference>
<comment type="similarity">
    <text evidence="4">Belongs to the Nudix hydrolase family.</text>
</comment>
<dbReference type="Gene3D" id="3.90.79.10">
    <property type="entry name" value="Nucleoside Triphosphate Pyrophosphohydrolase"/>
    <property type="match status" value="1"/>
</dbReference>
<evidence type="ECO:0000313" key="7">
    <source>
        <dbReference type="Proteomes" id="UP000319449"/>
    </source>
</evidence>
<dbReference type="Pfam" id="PF00293">
    <property type="entry name" value="NUDIX"/>
    <property type="match status" value="1"/>
</dbReference>
<reference evidence="6 7" key="1">
    <citation type="submission" date="2019-07" db="EMBL/GenBank/DDBJ databases">
        <title>Genomic Encyclopedia of Archaeal and Bacterial Type Strains, Phase II (KMG-II): from individual species to whole genera.</title>
        <authorList>
            <person name="Goeker M."/>
        </authorList>
    </citation>
    <scope>NUCLEOTIDE SEQUENCE [LARGE SCALE GENOMIC DNA]</scope>
    <source>
        <strain evidence="6 7">ATCC BAA-1139</strain>
    </source>
</reference>
<evidence type="ECO:0000256" key="3">
    <source>
        <dbReference type="ARBA" id="ARBA00022842"/>
    </source>
</evidence>
<feature type="domain" description="Nudix hydrolase" evidence="5">
    <location>
        <begin position="4"/>
        <end position="125"/>
    </location>
</feature>
<keyword evidence="2 4" id="KW-0378">Hydrolase</keyword>
<dbReference type="AlphaFoldDB" id="A0A562VNU3"/>
<dbReference type="PRINTS" id="PR00502">
    <property type="entry name" value="NUDIXFAMILY"/>
</dbReference>
<dbReference type="InterPro" id="IPR020476">
    <property type="entry name" value="Nudix_hydrolase"/>
</dbReference>
<evidence type="ECO:0000256" key="4">
    <source>
        <dbReference type="RuleBase" id="RU003476"/>
    </source>
</evidence>
<comment type="caution">
    <text evidence="6">The sequence shown here is derived from an EMBL/GenBank/DDBJ whole genome shotgun (WGS) entry which is preliminary data.</text>
</comment>
<accession>A0A562VNU3</accession>
<dbReference type="PROSITE" id="PS00893">
    <property type="entry name" value="NUDIX_BOX"/>
    <property type="match status" value="1"/>
</dbReference>
<organism evidence="6 7">
    <name type="scientific">Geobacter argillaceus</name>
    <dbReference type="NCBI Taxonomy" id="345631"/>
    <lineage>
        <taxon>Bacteria</taxon>
        <taxon>Pseudomonadati</taxon>
        <taxon>Thermodesulfobacteriota</taxon>
        <taxon>Desulfuromonadia</taxon>
        <taxon>Geobacterales</taxon>
        <taxon>Geobacteraceae</taxon>
        <taxon>Geobacter</taxon>
    </lineage>
</organism>
<dbReference type="GO" id="GO:0016787">
    <property type="term" value="F:hydrolase activity"/>
    <property type="evidence" value="ECO:0007669"/>
    <property type="project" value="UniProtKB-KW"/>
</dbReference>
<dbReference type="RefSeq" id="WP_145021551.1">
    <property type="nucleotide sequence ID" value="NZ_VLLN01000009.1"/>
</dbReference>
<keyword evidence="7" id="KW-1185">Reference proteome</keyword>
<gene>
    <name evidence="6" type="ORF">JN12_01823</name>
</gene>
<evidence type="ECO:0000256" key="2">
    <source>
        <dbReference type="ARBA" id="ARBA00022801"/>
    </source>
</evidence>
<dbReference type="PANTHER" id="PTHR43046:SF12">
    <property type="entry name" value="GDP-MANNOSE MANNOSYL HYDROLASE"/>
    <property type="match status" value="1"/>
</dbReference>
<dbReference type="CDD" id="cd02883">
    <property type="entry name" value="NUDIX_Hydrolase"/>
    <property type="match status" value="1"/>
</dbReference>
<dbReference type="PANTHER" id="PTHR43046">
    <property type="entry name" value="GDP-MANNOSE MANNOSYL HYDROLASE"/>
    <property type="match status" value="1"/>
</dbReference>
<comment type="cofactor">
    <cofactor evidence="1">
        <name>Mg(2+)</name>
        <dbReference type="ChEBI" id="CHEBI:18420"/>
    </cofactor>
</comment>
<evidence type="ECO:0000313" key="6">
    <source>
        <dbReference type="EMBL" id="TWJ19407.1"/>
    </source>
</evidence>
<dbReference type="InterPro" id="IPR020084">
    <property type="entry name" value="NUDIX_hydrolase_CS"/>
</dbReference>
<dbReference type="EMBL" id="VLLN01000009">
    <property type="protein sequence ID" value="TWJ19407.1"/>
    <property type="molecule type" value="Genomic_DNA"/>
</dbReference>
<evidence type="ECO:0000259" key="5">
    <source>
        <dbReference type="PROSITE" id="PS51462"/>
    </source>
</evidence>
<dbReference type="Proteomes" id="UP000319449">
    <property type="component" value="Unassembled WGS sequence"/>
</dbReference>